<gene>
    <name evidence="1" type="ORF">V1477_001528</name>
</gene>
<dbReference type="Proteomes" id="UP001607303">
    <property type="component" value="Unassembled WGS sequence"/>
</dbReference>
<dbReference type="AlphaFoldDB" id="A0ABD2CYY1"/>
<protein>
    <submittedName>
        <fullName evidence="1">Uncharacterized protein</fullName>
    </submittedName>
</protein>
<proteinExistence type="predicted"/>
<reference evidence="1 2" key="1">
    <citation type="journal article" date="2024" name="Ann. Entomol. Soc. Am.">
        <title>Genomic analyses of the southern and eastern yellowjacket wasps (Hymenoptera: Vespidae) reveal evolutionary signatures of social life.</title>
        <authorList>
            <person name="Catto M.A."/>
            <person name="Caine P.B."/>
            <person name="Orr S.E."/>
            <person name="Hunt B.G."/>
            <person name="Goodisman M.A.D."/>
        </authorList>
    </citation>
    <scope>NUCLEOTIDE SEQUENCE [LARGE SCALE GENOMIC DNA]</scope>
    <source>
        <strain evidence="1">232</strain>
        <tissue evidence="1">Head and thorax</tissue>
    </source>
</reference>
<evidence type="ECO:0000313" key="2">
    <source>
        <dbReference type="Proteomes" id="UP001607303"/>
    </source>
</evidence>
<accession>A0ABD2CYY1</accession>
<comment type="caution">
    <text evidence="1">The sequence shown here is derived from an EMBL/GenBank/DDBJ whole genome shotgun (WGS) entry which is preliminary data.</text>
</comment>
<sequence length="66" mass="7840">MNQSKQKRFLQYAVMQCGLFHMELNEGVSSSNSPEVLQRSKIDRYLICNYFQRREISVTLDMVIKH</sequence>
<evidence type="ECO:0000313" key="1">
    <source>
        <dbReference type="EMBL" id="KAL2750241.1"/>
    </source>
</evidence>
<name>A0ABD2CYY1_VESMC</name>
<organism evidence="1 2">
    <name type="scientific">Vespula maculifrons</name>
    <name type="common">Eastern yellow jacket</name>
    <name type="synonym">Wasp</name>
    <dbReference type="NCBI Taxonomy" id="7453"/>
    <lineage>
        <taxon>Eukaryota</taxon>
        <taxon>Metazoa</taxon>
        <taxon>Ecdysozoa</taxon>
        <taxon>Arthropoda</taxon>
        <taxon>Hexapoda</taxon>
        <taxon>Insecta</taxon>
        <taxon>Pterygota</taxon>
        <taxon>Neoptera</taxon>
        <taxon>Endopterygota</taxon>
        <taxon>Hymenoptera</taxon>
        <taxon>Apocrita</taxon>
        <taxon>Aculeata</taxon>
        <taxon>Vespoidea</taxon>
        <taxon>Vespidae</taxon>
        <taxon>Vespinae</taxon>
        <taxon>Vespula</taxon>
    </lineage>
</organism>
<keyword evidence="2" id="KW-1185">Reference proteome</keyword>
<dbReference type="EMBL" id="JAYRBN010000021">
    <property type="protein sequence ID" value="KAL2750241.1"/>
    <property type="molecule type" value="Genomic_DNA"/>
</dbReference>